<feature type="domain" description="Cation efflux protein transmembrane" evidence="9">
    <location>
        <begin position="29"/>
        <end position="241"/>
    </location>
</feature>
<proteinExistence type="predicted"/>
<name>A0ABU1UUT0_9GAMM</name>
<evidence type="ECO:0000313" key="11">
    <source>
        <dbReference type="Proteomes" id="UP001253595"/>
    </source>
</evidence>
<dbReference type="EMBL" id="JAVDVX010000001">
    <property type="protein sequence ID" value="MDR7088950.1"/>
    <property type="molecule type" value="Genomic_DNA"/>
</dbReference>
<keyword evidence="11" id="KW-1185">Reference proteome</keyword>
<evidence type="ECO:0000256" key="6">
    <source>
        <dbReference type="ARBA" id="ARBA00023065"/>
    </source>
</evidence>
<comment type="subcellular location">
    <subcellularLocation>
        <location evidence="1">Membrane</location>
        <topology evidence="1">Multi-pass membrane protein</topology>
    </subcellularLocation>
</comment>
<dbReference type="PANTHER" id="PTHR45755">
    <property type="match status" value="1"/>
</dbReference>
<sequence>MTTQAYFKTCHHPIPTQTNPLAEKNTRRALMLTAAMMLIEIIGGWYYNSMALLADGWHMSSHVVALGLALFAYVIARKLAQDGRFSFGVWKIEVLGGYTSAILLLLVAVTMFYQSAARLITPVAIHYNEAITLAIVGLLVNLMCAWWLKDGHHHHHEHDHHHEDDHAHHHEHSHAHEDLNLRAAYMHVVADAATSMLAIIALFGGKLFGADWLDPVMGIVGGVLVAVWALGLLRTSGRALLDAEMDAPVVEEIRAVIAAGTVPAEIRDLHVWRVGRNQYACVLSLITQADVDADFFKQQVQVHEELVHITIEIAKN</sequence>
<dbReference type="NCBIfam" id="TIGR01297">
    <property type="entry name" value="CDF"/>
    <property type="match status" value="1"/>
</dbReference>
<keyword evidence="5 8" id="KW-1133">Transmembrane helix</keyword>
<evidence type="ECO:0000313" key="10">
    <source>
        <dbReference type="EMBL" id="MDR7088950.1"/>
    </source>
</evidence>
<evidence type="ECO:0000256" key="1">
    <source>
        <dbReference type="ARBA" id="ARBA00004141"/>
    </source>
</evidence>
<evidence type="ECO:0000259" key="9">
    <source>
        <dbReference type="Pfam" id="PF01545"/>
    </source>
</evidence>
<keyword evidence="4" id="KW-0862">Zinc</keyword>
<gene>
    <name evidence="10" type="ORF">J2X05_000953</name>
</gene>
<dbReference type="InterPro" id="IPR002524">
    <property type="entry name" value="Cation_efflux"/>
</dbReference>
<dbReference type="NCBIfam" id="NF033827">
    <property type="entry name" value="CDF_efflux_DmeF"/>
    <property type="match status" value="1"/>
</dbReference>
<dbReference type="InterPro" id="IPR027469">
    <property type="entry name" value="Cation_efflux_TMD_sf"/>
</dbReference>
<accession>A0ABU1UUT0</accession>
<dbReference type="Pfam" id="PF01545">
    <property type="entry name" value="Cation_efflux"/>
    <property type="match status" value="1"/>
</dbReference>
<evidence type="ECO:0000256" key="5">
    <source>
        <dbReference type="ARBA" id="ARBA00022989"/>
    </source>
</evidence>
<evidence type="ECO:0000256" key="7">
    <source>
        <dbReference type="ARBA" id="ARBA00023136"/>
    </source>
</evidence>
<feature type="transmembrane region" description="Helical" evidence="8">
    <location>
        <begin position="88"/>
        <end position="113"/>
    </location>
</feature>
<reference evidence="10 11" key="1">
    <citation type="submission" date="2023-07" db="EMBL/GenBank/DDBJ databases">
        <title>Sorghum-associated microbial communities from plants grown in Nebraska, USA.</title>
        <authorList>
            <person name="Schachtman D."/>
        </authorList>
    </citation>
    <scope>NUCLEOTIDE SEQUENCE [LARGE SCALE GENOMIC DNA]</scope>
    <source>
        <strain evidence="10 11">BE190</strain>
    </source>
</reference>
<dbReference type="InterPro" id="IPR058533">
    <property type="entry name" value="Cation_efflux_TM"/>
</dbReference>
<feature type="transmembrane region" description="Helical" evidence="8">
    <location>
        <begin position="59"/>
        <end position="76"/>
    </location>
</feature>
<feature type="transmembrane region" description="Helical" evidence="8">
    <location>
        <begin position="184"/>
        <end position="204"/>
    </location>
</feature>
<keyword evidence="7 8" id="KW-0472">Membrane</keyword>
<comment type="caution">
    <text evidence="10">The sequence shown here is derived from an EMBL/GenBank/DDBJ whole genome shotgun (WGS) entry which is preliminary data.</text>
</comment>
<keyword evidence="6" id="KW-0406">Ion transport</keyword>
<feature type="transmembrane region" description="Helical" evidence="8">
    <location>
        <begin position="125"/>
        <end position="148"/>
    </location>
</feature>
<keyword evidence="4" id="KW-0864">Zinc transport</keyword>
<dbReference type="Proteomes" id="UP001253595">
    <property type="component" value="Unassembled WGS sequence"/>
</dbReference>
<dbReference type="RefSeq" id="WP_310069285.1">
    <property type="nucleotide sequence ID" value="NZ_JAVDVX010000001.1"/>
</dbReference>
<protein>
    <submittedName>
        <fullName evidence="10">Cation diffusion facilitator family transporter</fullName>
    </submittedName>
</protein>
<keyword evidence="3 8" id="KW-0812">Transmembrane</keyword>
<evidence type="ECO:0000256" key="2">
    <source>
        <dbReference type="ARBA" id="ARBA00022448"/>
    </source>
</evidence>
<feature type="transmembrane region" description="Helical" evidence="8">
    <location>
        <begin position="29"/>
        <end position="47"/>
    </location>
</feature>
<dbReference type="Gene3D" id="1.20.1510.10">
    <property type="entry name" value="Cation efflux protein transmembrane domain"/>
    <property type="match status" value="1"/>
</dbReference>
<evidence type="ECO:0000256" key="4">
    <source>
        <dbReference type="ARBA" id="ARBA00022906"/>
    </source>
</evidence>
<organism evidence="10 11">
    <name type="scientific">Cellvibrio fibrivorans</name>
    <dbReference type="NCBI Taxonomy" id="126350"/>
    <lineage>
        <taxon>Bacteria</taxon>
        <taxon>Pseudomonadati</taxon>
        <taxon>Pseudomonadota</taxon>
        <taxon>Gammaproteobacteria</taxon>
        <taxon>Cellvibrionales</taxon>
        <taxon>Cellvibrionaceae</taxon>
        <taxon>Cellvibrio</taxon>
    </lineage>
</organism>
<dbReference type="PANTHER" id="PTHR45755:SF4">
    <property type="entry name" value="ZINC TRANSPORTER 7"/>
    <property type="match status" value="1"/>
</dbReference>
<evidence type="ECO:0000256" key="3">
    <source>
        <dbReference type="ARBA" id="ARBA00022692"/>
    </source>
</evidence>
<evidence type="ECO:0000256" key="8">
    <source>
        <dbReference type="SAM" id="Phobius"/>
    </source>
</evidence>
<dbReference type="SUPFAM" id="SSF161111">
    <property type="entry name" value="Cation efflux protein transmembrane domain-like"/>
    <property type="match status" value="1"/>
</dbReference>
<feature type="transmembrane region" description="Helical" evidence="8">
    <location>
        <begin position="216"/>
        <end position="233"/>
    </location>
</feature>
<keyword evidence="2" id="KW-0813">Transport</keyword>
<dbReference type="InterPro" id="IPR045316">
    <property type="entry name" value="Msc2-like"/>
</dbReference>